<gene>
    <name evidence="4" type="ORF">LKE05_11970</name>
</gene>
<evidence type="ECO:0000256" key="1">
    <source>
        <dbReference type="ARBA" id="ARBA00022801"/>
    </source>
</evidence>
<dbReference type="Pfam" id="PF15979">
    <property type="entry name" value="Glyco_hydro_115"/>
    <property type="match status" value="1"/>
</dbReference>
<feature type="signal peptide" evidence="2">
    <location>
        <begin position="1"/>
        <end position="25"/>
    </location>
</feature>
<organism evidence="4 5">
    <name type="scientific">Hominilimicola fabiformis</name>
    <dbReference type="NCBI Taxonomy" id="2885356"/>
    <lineage>
        <taxon>Bacteria</taxon>
        <taxon>Bacillati</taxon>
        <taxon>Bacillota</taxon>
        <taxon>Clostridia</taxon>
        <taxon>Eubacteriales</taxon>
        <taxon>Oscillospiraceae</taxon>
        <taxon>Hominilimicola</taxon>
    </lineage>
</organism>
<dbReference type="Pfam" id="PF17829">
    <property type="entry name" value="GH115_C"/>
    <property type="match status" value="1"/>
</dbReference>
<evidence type="ECO:0000259" key="3">
    <source>
        <dbReference type="Pfam" id="PF17829"/>
    </source>
</evidence>
<dbReference type="GO" id="GO:0005975">
    <property type="term" value="P:carbohydrate metabolic process"/>
    <property type="evidence" value="ECO:0007669"/>
    <property type="project" value="UniProtKB-ARBA"/>
</dbReference>
<dbReference type="InterPro" id="IPR029018">
    <property type="entry name" value="Hex-like_dom2"/>
</dbReference>
<evidence type="ECO:0000313" key="5">
    <source>
        <dbReference type="Proteomes" id="UP001198242"/>
    </source>
</evidence>
<accession>A0AAE3E0X3</accession>
<dbReference type="PANTHER" id="PTHR37842:SF2">
    <property type="entry name" value="GYLCOSYL HYDROLASE 115 C-TERMINAL DOMAIN-CONTAINING PROTEIN"/>
    <property type="match status" value="1"/>
</dbReference>
<sequence>MKKFISALIVTAMMMPTVVPMTALADNTVNNSVSGYISADTGVKLIGKDKQAKIYVDSNDYESVIRAVGDMKDDLSDVSGQTVTINADIQSMSDEVKISGINISSASMSVDGYKSLTENGRGIIAVYNTDGTIEKVLISEDSINSTNGTAHFKELPSFDGKTVKAFVWKTENDKLTVTPIANSYTYTETPKATMPADTDWSDANIIVGTLGNSKAIDSLAEMGAIDVSEIKDKWESFTVQENGGNLIIAGSDKRGTIYGIYDFCEKIGVSPWKWWADVKPEKADELYINLPKEGYTEDEPSVQYRGIFLNDEYNLNQWSTSMGDGNMNKETYEKIYELILRLKANTLWPAMHQYSNAFHLDAENAVLADKYGIVMGSSHAEPLLRNNLGELYPYQQQWLADHPDKKLYINTKDDSGRSVSYMWTDHDGDGNAVDNKEFLADYWRDSVKTNGSYENIYTLGMRGVHDGSFSTNMDTTTALNEIIATQRKILEEELCTDGRKIEDIPQIFIPYKDVQAIYNTGALKIPDDVTIMWTDDNYGYVRQNADDAERARAGKTGIYYHISYYGYPTSYLWLSSTQPGLIREELKKSYDMGANKVWILNVGDLKPAEKEIEYFADLAKNVWSTSNTEISSIYEQNAKRDFNMNETDAKEYADIMDKYYEIANAKRPEFLRTGDFSMTAYGDEGERYINEYKDICARAEKLYEKLPTDKQASFFELALYPIRTATNMAIDYVQTDRANLYVSQNRGAAANKYAEEADNAVKQINTDMAYYNSMLDGKWNNIMNNNPSKLQGCDAHITTELNAPKVSSLDYTELAVMTDSQTDYSDNPTMTVSTYDTYDKFIDVINKGYGGLDYEITSDSNALVFDKTSGKSYGSDRVHISVDKSKAADGVSNATVTVEQKIGDNVVDTKQIAVTIENPTEQISEKTYVEAGGVVSIEAEHYTDKFDVNGYEWKEEKDFGRSGNTMKAYPETASNAKESDLTNSAAYMEYKVYFTNAGSYTLDVYRMPTLNERGTMRLAVATDDGTPIVLSGTNKYSGSRSKTDAWSKGVLCNSEKLTTKINVSEAGYHTVRVYNVSTGVVIDKMVLSKNNINSYFGAPESYNTTYNTTKETSTVTEDTEVSGIDKTYEPKAVVGNVSVENNTVKTVDLIGLTENTQNAVVFTVGYDKDGNAVSTAMNKAEINGKTTVNVNLALADNTTAYAIYVVDNLTDMQPIAPFKTFGKIKSEAEDNYITLKTDFSSLYGKKSVVLAADCEISEDITADNIKYVYGETLDSDSYKYIPWNEEEGKYYIRVGVDKDSTYDETKNTVKNITPDTQGEETQVSLWKFDTDLNDTNGANAFTLTGDTVNNNGQILMNNSTKGTSTGSASMQYANPVVTSQGETLTVEFDITFGKHNGKTMSYSLTDANGKAIVSTQICAYDLSGNTNVKIGGNDVLDDYSKLSVAISRGNNSSSSNKPTHFKNVIDFGSNKAYVTVSYDGGQTAEFTGKIGDSTGSIGGINFSSSHGYTDRSCIVDNVSIGKVSGPQYKMTFGAVDSKSEESVDANIVVKDGISGAVLTPNSNGEYLLCEGDYLISATADGYRDAGQKLELSQATESKNITVPMVSVMDLTKADIAIEFKDNQGNDIMESVTETGDFYVGDKYTVSADYRKDQVAKRDGKVYTYKYNAEKSVYTEDKLEENNIFTLVYDVGGEYDFYADFENYTIDDSVLTYGGGSPKLTVAKDNENSYLSYASTGSTVGVWQKLDTIDCTNKTVTVNADIKFAPKGTAGNSQFSIGDTSPKFDSNNVNYGFVNKSKKYNGHIIAVEYNSGSTLFVNGQTVSSDFVGSWIHLNAEINFATKKINVTLKNDNDITAELSDLDFYSSNDITKIGSFYFRAAKSNGTVGLDNLTMVCE</sequence>
<dbReference type="PANTHER" id="PTHR37842">
    <property type="match status" value="1"/>
</dbReference>
<dbReference type="Proteomes" id="UP001198242">
    <property type="component" value="Unassembled WGS sequence"/>
</dbReference>
<dbReference type="Gene3D" id="3.20.20.520">
    <property type="entry name" value="Glycosyl hydrolase family 115"/>
    <property type="match status" value="1"/>
</dbReference>
<dbReference type="InterPro" id="IPR031924">
    <property type="entry name" value="GH115"/>
</dbReference>
<dbReference type="SUPFAM" id="SSF55545">
    <property type="entry name" value="beta-N-acetylhexosaminidase-like domain"/>
    <property type="match status" value="1"/>
</dbReference>
<evidence type="ECO:0000313" key="4">
    <source>
        <dbReference type="EMBL" id="MCC2211502.1"/>
    </source>
</evidence>
<proteinExistence type="predicted"/>
<dbReference type="RefSeq" id="WP_308456996.1">
    <property type="nucleotide sequence ID" value="NZ_JAJEQM010000018.1"/>
</dbReference>
<dbReference type="InterPro" id="IPR042301">
    <property type="entry name" value="GH115_sf"/>
</dbReference>
<keyword evidence="5" id="KW-1185">Reference proteome</keyword>
<dbReference type="GO" id="GO:0016787">
    <property type="term" value="F:hydrolase activity"/>
    <property type="evidence" value="ECO:0007669"/>
    <property type="project" value="UniProtKB-KW"/>
</dbReference>
<dbReference type="Gene3D" id="3.30.379.10">
    <property type="entry name" value="Chitobiase/beta-hexosaminidase domain 2-like"/>
    <property type="match status" value="2"/>
</dbReference>
<dbReference type="Gene3D" id="1.20.58.2150">
    <property type="match status" value="1"/>
</dbReference>
<keyword evidence="2" id="KW-0732">Signal</keyword>
<protein>
    <submittedName>
        <fullName evidence="4">Glycosyl hydrolase 115 family protein</fullName>
    </submittedName>
</protein>
<keyword evidence="1 4" id="KW-0378">Hydrolase</keyword>
<feature type="chain" id="PRO_5042118578" evidence="2">
    <location>
        <begin position="26"/>
        <end position="1895"/>
    </location>
</feature>
<feature type="domain" description="Gylcosyl hydrolase 115 C-terminal" evidence="3">
    <location>
        <begin position="927"/>
        <end position="1100"/>
    </location>
</feature>
<reference evidence="4 5" key="1">
    <citation type="submission" date="2021-10" db="EMBL/GenBank/DDBJ databases">
        <title>Anaerobic single-cell dispensing facilitates the cultivation of human gut bacteria.</title>
        <authorList>
            <person name="Afrizal A."/>
        </authorList>
    </citation>
    <scope>NUCLEOTIDE SEQUENCE [LARGE SCALE GENOMIC DNA]</scope>
    <source>
        <strain evidence="4 5">CLA-AA-H232</strain>
    </source>
</reference>
<comment type="caution">
    <text evidence="4">The sequence shown here is derived from an EMBL/GenBank/DDBJ whole genome shotgun (WGS) entry which is preliminary data.</text>
</comment>
<dbReference type="Gene3D" id="2.60.120.1620">
    <property type="match status" value="1"/>
</dbReference>
<name>A0AAE3E0X3_9FIRM</name>
<dbReference type="InterPro" id="IPR041437">
    <property type="entry name" value="GH115_C"/>
</dbReference>
<evidence type="ECO:0000256" key="2">
    <source>
        <dbReference type="SAM" id="SignalP"/>
    </source>
</evidence>
<dbReference type="EMBL" id="JAJEQM010000018">
    <property type="protein sequence ID" value="MCC2211502.1"/>
    <property type="molecule type" value="Genomic_DNA"/>
</dbReference>